<organism evidence="1 2">
    <name type="scientific">Pseudomonas fluorescens</name>
    <dbReference type="NCBI Taxonomy" id="294"/>
    <lineage>
        <taxon>Bacteria</taxon>
        <taxon>Pseudomonadati</taxon>
        <taxon>Pseudomonadota</taxon>
        <taxon>Gammaproteobacteria</taxon>
        <taxon>Pseudomonadales</taxon>
        <taxon>Pseudomonadaceae</taxon>
        <taxon>Pseudomonas</taxon>
    </lineage>
</organism>
<dbReference type="AlphaFoldDB" id="A0A166QTF2"/>
<evidence type="ECO:0008006" key="3">
    <source>
        <dbReference type="Google" id="ProtNLM"/>
    </source>
</evidence>
<protein>
    <recommendedName>
        <fullName evidence="3">Lipoprotein</fullName>
    </recommendedName>
</protein>
<proteinExistence type="predicted"/>
<sequence length="117" mass="12954">MIQRVKVFTGTLIVAGVLLSAGCAARWIEEPSPQVKGLVNDLKLEGYECKARLEDIVCKQGTPYRQKQPKLCDSKNGCVAQADFLVSNVYFLAQQGNGIPRITQEVERKLDDAFVKP</sequence>
<dbReference type="PROSITE" id="PS51257">
    <property type="entry name" value="PROKAR_LIPOPROTEIN"/>
    <property type="match status" value="1"/>
</dbReference>
<accession>A0A166QTF2</accession>
<reference evidence="2" key="1">
    <citation type="submission" date="2016-03" db="EMBL/GenBank/DDBJ databases">
        <authorList>
            <person name="Ray J."/>
            <person name="Price M."/>
            <person name="Deutschbauer A."/>
        </authorList>
    </citation>
    <scope>NUCLEOTIDE SEQUENCE [LARGE SCALE GENOMIC DNA]</scope>
    <source>
        <strain evidence="2">FW300-N1B4</strain>
    </source>
</reference>
<dbReference type="OrthoDB" id="7024937at2"/>
<name>A0A166QTF2_PSEFL</name>
<evidence type="ECO:0000313" key="2">
    <source>
        <dbReference type="Proteomes" id="UP000076489"/>
    </source>
</evidence>
<reference evidence="1 2" key="2">
    <citation type="journal article" date="2018" name="Nature">
        <title>Mutant phenotypes for thousands of bacterial genes of unknown function.</title>
        <authorList>
            <person name="Price M.N."/>
            <person name="Wetmore K.M."/>
            <person name="Waters R.J."/>
            <person name="Callaghan M."/>
            <person name="Ray J."/>
            <person name="Liu H."/>
            <person name="Kuehl J.V."/>
            <person name="Melnyk R.A."/>
            <person name="Lamson J.S."/>
            <person name="Suh Y."/>
            <person name="Carlson H.K."/>
            <person name="Esquivel Z."/>
            <person name="Sadeeshkumar H."/>
            <person name="Chakraborty R."/>
            <person name="Zane G.M."/>
            <person name="Rubin B.E."/>
            <person name="Wall J.D."/>
            <person name="Visel A."/>
            <person name="Bristow J."/>
            <person name="Blow M.J."/>
            <person name="Arkin A.P."/>
            <person name="Deutschbauer A.M."/>
        </authorList>
    </citation>
    <scope>NUCLEOTIDE SEQUENCE [LARGE SCALE GENOMIC DNA]</scope>
    <source>
        <strain evidence="1 2">FW300-N1B4</strain>
    </source>
</reference>
<dbReference type="EMBL" id="LUKJ01000002">
    <property type="protein sequence ID" value="KZN20830.1"/>
    <property type="molecule type" value="Genomic_DNA"/>
</dbReference>
<evidence type="ECO:0000313" key="1">
    <source>
        <dbReference type="EMBL" id="KZN20830.1"/>
    </source>
</evidence>
<comment type="caution">
    <text evidence="1">The sequence shown here is derived from an EMBL/GenBank/DDBJ whole genome shotgun (WGS) entry which is preliminary data.</text>
</comment>
<dbReference type="Proteomes" id="UP000076489">
    <property type="component" value="Unassembled WGS sequence"/>
</dbReference>
<gene>
    <name evidence="1" type="ORF">A1D17_04620</name>
</gene>